<dbReference type="InterPro" id="IPR000719">
    <property type="entry name" value="Prot_kinase_dom"/>
</dbReference>
<keyword evidence="4 9" id="KW-0547">Nucleotide-binding</keyword>
<name>A0A8J3ILU5_9CHLR</name>
<evidence type="ECO:0000256" key="5">
    <source>
        <dbReference type="ARBA" id="ARBA00022777"/>
    </source>
</evidence>
<protein>
    <recommendedName>
        <fullName evidence="1">non-specific serine/threonine protein kinase</fullName>
        <ecNumber evidence="1">2.7.11.1</ecNumber>
    </recommendedName>
</protein>
<keyword evidence="2" id="KW-0723">Serine/threonine-protein kinase</keyword>
<dbReference type="GO" id="GO:0005524">
    <property type="term" value="F:ATP binding"/>
    <property type="evidence" value="ECO:0007669"/>
    <property type="project" value="UniProtKB-UniRule"/>
</dbReference>
<evidence type="ECO:0000259" key="11">
    <source>
        <dbReference type="PROSITE" id="PS50011"/>
    </source>
</evidence>
<comment type="catalytic activity">
    <reaction evidence="7">
        <text>L-threonyl-[protein] + ATP = O-phospho-L-threonyl-[protein] + ADP + H(+)</text>
        <dbReference type="Rhea" id="RHEA:46608"/>
        <dbReference type="Rhea" id="RHEA-COMP:11060"/>
        <dbReference type="Rhea" id="RHEA-COMP:11605"/>
        <dbReference type="ChEBI" id="CHEBI:15378"/>
        <dbReference type="ChEBI" id="CHEBI:30013"/>
        <dbReference type="ChEBI" id="CHEBI:30616"/>
        <dbReference type="ChEBI" id="CHEBI:61977"/>
        <dbReference type="ChEBI" id="CHEBI:456216"/>
        <dbReference type="EC" id="2.7.11.1"/>
    </reaction>
</comment>
<evidence type="ECO:0000256" key="4">
    <source>
        <dbReference type="ARBA" id="ARBA00022741"/>
    </source>
</evidence>
<evidence type="ECO:0000256" key="9">
    <source>
        <dbReference type="PROSITE-ProRule" id="PRU10141"/>
    </source>
</evidence>
<dbReference type="Proteomes" id="UP000597444">
    <property type="component" value="Unassembled WGS sequence"/>
</dbReference>
<keyword evidence="5" id="KW-0418">Kinase</keyword>
<gene>
    <name evidence="12" type="ORF">KSF_039670</name>
</gene>
<dbReference type="PROSITE" id="PS50011">
    <property type="entry name" value="PROTEIN_KINASE_DOM"/>
    <property type="match status" value="1"/>
</dbReference>
<reference evidence="12" key="1">
    <citation type="submission" date="2020-10" db="EMBL/GenBank/DDBJ databases">
        <title>Taxonomic study of unclassified bacteria belonging to the class Ktedonobacteria.</title>
        <authorList>
            <person name="Yabe S."/>
            <person name="Wang C.M."/>
            <person name="Zheng Y."/>
            <person name="Sakai Y."/>
            <person name="Cavaletti L."/>
            <person name="Monciardini P."/>
            <person name="Donadio S."/>
        </authorList>
    </citation>
    <scope>NUCLEOTIDE SEQUENCE</scope>
    <source>
        <strain evidence="12">ID150040</strain>
    </source>
</reference>
<dbReference type="SMART" id="SM00220">
    <property type="entry name" value="S_TKc"/>
    <property type="match status" value="1"/>
</dbReference>
<feature type="binding site" evidence="9">
    <location>
        <position position="46"/>
    </location>
    <ligand>
        <name>ATP</name>
        <dbReference type="ChEBI" id="CHEBI:30616"/>
    </ligand>
</feature>
<dbReference type="InterPro" id="IPR011009">
    <property type="entry name" value="Kinase-like_dom_sf"/>
</dbReference>
<dbReference type="PANTHER" id="PTHR24363">
    <property type="entry name" value="SERINE/THREONINE PROTEIN KINASE"/>
    <property type="match status" value="1"/>
</dbReference>
<evidence type="ECO:0000313" key="12">
    <source>
        <dbReference type="EMBL" id="GHO93919.1"/>
    </source>
</evidence>
<dbReference type="Pfam" id="PF00069">
    <property type="entry name" value="Pkinase"/>
    <property type="match status" value="1"/>
</dbReference>
<accession>A0A8J3ILU5</accession>
<evidence type="ECO:0000256" key="3">
    <source>
        <dbReference type="ARBA" id="ARBA00022679"/>
    </source>
</evidence>
<dbReference type="GO" id="GO:0004674">
    <property type="term" value="F:protein serine/threonine kinase activity"/>
    <property type="evidence" value="ECO:0007669"/>
    <property type="project" value="UniProtKB-KW"/>
</dbReference>
<evidence type="ECO:0000313" key="13">
    <source>
        <dbReference type="Proteomes" id="UP000597444"/>
    </source>
</evidence>
<organism evidence="12 13">
    <name type="scientific">Reticulibacter mediterranei</name>
    <dbReference type="NCBI Taxonomy" id="2778369"/>
    <lineage>
        <taxon>Bacteria</taxon>
        <taxon>Bacillati</taxon>
        <taxon>Chloroflexota</taxon>
        <taxon>Ktedonobacteria</taxon>
        <taxon>Ktedonobacterales</taxon>
        <taxon>Reticulibacteraceae</taxon>
        <taxon>Reticulibacter</taxon>
    </lineage>
</organism>
<evidence type="ECO:0000256" key="2">
    <source>
        <dbReference type="ARBA" id="ARBA00022527"/>
    </source>
</evidence>
<evidence type="ECO:0000256" key="8">
    <source>
        <dbReference type="ARBA" id="ARBA00048679"/>
    </source>
</evidence>
<dbReference type="CDD" id="cd14014">
    <property type="entry name" value="STKc_PknB_like"/>
    <property type="match status" value="1"/>
</dbReference>
<feature type="transmembrane region" description="Helical" evidence="10">
    <location>
        <begin position="431"/>
        <end position="457"/>
    </location>
</feature>
<comment type="caution">
    <text evidence="12">The sequence shown here is derived from an EMBL/GenBank/DDBJ whole genome shotgun (WGS) entry which is preliminary data.</text>
</comment>
<keyword evidence="3" id="KW-0808">Transferase</keyword>
<feature type="domain" description="Protein kinase" evidence="11">
    <location>
        <begin position="16"/>
        <end position="265"/>
    </location>
</feature>
<keyword evidence="10" id="KW-0812">Transmembrane</keyword>
<dbReference type="EC" id="2.7.11.1" evidence="1"/>
<dbReference type="Gene3D" id="1.10.510.10">
    <property type="entry name" value="Transferase(Phosphotransferase) domain 1"/>
    <property type="match status" value="1"/>
</dbReference>
<dbReference type="InterPro" id="IPR017441">
    <property type="entry name" value="Protein_kinase_ATP_BS"/>
</dbReference>
<keyword evidence="10" id="KW-0472">Membrane</keyword>
<sequence>MQNTSLSPGMLLRQRYRILGSLGEGGFGTVYKACDEEQYDRFVAIKQLNMPVNLSAQEKIEITDSYNREVTLLSALRLEGLPRIYDHFTEPEHWYVVMEYLEGKTLEQCLQGQRLPLNKVLTIGIRLCSILGYIHQQKPPIIFRDVKPDNILLTSHDTIYLIDFGIARRYRTQQAKDTGALGSPGYAAPEQYGRVQTTPQTDIYGLGATLQTLLTGKDPLEIKTDGWPADVIIPQSLQELLQRMMEPEISKRPESVQAVSRHLSEMKQDIEPRDLPPQTPSHASAHYRPAHVAGVRHALPLQRPPRRSHAHSNASIFWPGLRVGVQSPLLPQTTSSAPQLPPFVLPAQPPRPRTHPGVLISWPDTPALPPSTARYISSKHWERFLDIIEGLDSYSFRETQGRISQVLFWLSFIPAMIFLIVATSAHGLSALILFIIACIIISNILGLVLALCLKLLLWPFQTQLQNRLFRRISQTRLRQQPPPLQH</sequence>
<evidence type="ECO:0000256" key="10">
    <source>
        <dbReference type="SAM" id="Phobius"/>
    </source>
</evidence>
<keyword evidence="13" id="KW-1185">Reference proteome</keyword>
<proteinExistence type="predicted"/>
<dbReference type="AlphaFoldDB" id="A0A8J3ILU5"/>
<keyword evidence="6 9" id="KW-0067">ATP-binding</keyword>
<dbReference type="Gene3D" id="3.30.200.20">
    <property type="entry name" value="Phosphorylase Kinase, domain 1"/>
    <property type="match status" value="1"/>
</dbReference>
<dbReference type="SUPFAM" id="SSF56112">
    <property type="entry name" value="Protein kinase-like (PK-like)"/>
    <property type="match status" value="1"/>
</dbReference>
<dbReference type="RefSeq" id="WP_220204687.1">
    <property type="nucleotide sequence ID" value="NZ_BNJK01000001.1"/>
</dbReference>
<evidence type="ECO:0000256" key="6">
    <source>
        <dbReference type="ARBA" id="ARBA00022840"/>
    </source>
</evidence>
<evidence type="ECO:0000256" key="7">
    <source>
        <dbReference type="ARBA" id="ARBA00047899"/>
    </source>
</evidence>
<feature type="transmembrane region" description="Helical" evidence="10">
    <location>
        <begin position="406"/>
        <end position="425"/>
    </location>
</feature>
<dbReference type="PROSITE" id="PS00107">
    <property type="entry name" value="PROTEIN_KINASE_ATP"/>
    <property type="match status" value="1"/>
</dbReference>
<comment type="catalytic activity">
    <reaction evidence="8">
        <text>L-seryl-[protein] + ATP = O-phospho-L-seryl-[protein] + ADP + H(+)</text>
        <dbReference type="Rhea" id="RHEA:17989"/>
        <dbReference type="Rhea" id="RHEA-COMP:9863"/>
        <dbReference type="Rhea" id="RHEA-COMP:11604"/>
        <dbReference type="ChEBI" id="CHEBI:15378"/>
        <dbReference type="ChEBI" id="CHEBI:29999"/>
        <dbReference type="ChEBI" id="CHEBI:30616"/>
        <dbReference type="ChEBI" id="CHEBI:83421"/>
        <dbReference type="ChEBI" id="CHEBI:456216"/>
        <dbReference type="EC" id="2.7.11.1"/>
    </reaction>
</comment>
<keyword evidence="10" id="KW-1133">Transmembrane helix</keyword>
<dbReference type="EMBL" id="BNJK01000001">
    <property type="protein sequence ID" value="GHO93919.1"/>
    <property type="molecule type" value="Genomic_DNA"/>
</dbReference>
<dbReference type="PANTHER" id="PTHR24363:SF0">
    <property type="entry name" value="SERINE_THREONINE KINASE LIKE DOMAIN CONTAINING 1"/>
    <property type="match status" value="1"/>
</dbReference>
<evidence type="ECO:0000256" key="1">
    <source>
        <dbReference type="ARBA" id="ARBA00012513"/>
    </source>
</evidence>